<dbReference type="GO" id="GO:0019901">
    <property type="term" value="F:protein kinase binding"/>
    <property type="evidence" value="ECO:0007669"/>
    <property type="project" value="UniProtKB-UniRule"/>
</dbReference>
<evidence type="ECO:0000256" key="3">
    <source>
        <dbReference type="ARBA" id="ARBA00023127"/>
    </source>
</evidence>
<dbReference type="InterPro" id="IPR012389">
    <property type="entry name" value="Cyclin_P/U"/>
</dbReference>
<dbReference type="PANTHER" id="PTHR15615:SF15">
    <property type="entry name" value="CYCLIN-U2-1"/>
    <property type="match status" value="1"/>
</dbReference>
<keyword evidence="8" id="KW-1185">Reference proteome</keyword>
<dbReference type="Gene3D" id="1.10.472.10">
    <property type="entry name" value="Cyclin-like"/>
    <property type="match status" value="1"/>
</dbReference>
<dbReference type="Pfam" id="PF08613">
    <property type="entry name" value="Cyclin"/>
    <property type="match status" value="1"/>
</dbReference>
<dbReference type="EMBL" id="JAHRHJ020000506">
    <property type="protein sequence ID" value="KAH9293998.1"/>
    <property type="molecule type" value="Genomic_DNA"/>
</dbReference>
<protein>
    <recommendedName>
        <fullName evidence="5">Cyclin</fullName>
    </recommendedName>
</protein>
<comment type="similarity">
    <text evidence="1">Belongs to the cyclin family. Cyclin U/P subfamily.</text>
</comment>
<reference evidence="7 8" key="1">
    <citation type="journal article" date="2021" name="Nat. Plants">
        <title>The Taxus genome provides insights into paclitaxel biosynthesis.</title>
        <authorList>
            <person name="Xiong X."/>
            <person name="Gou J."/>
            <person name="Liao Q."/>
            <person name="Li Y."/>
            <person name="Zhou Q."/>
            <person name="Bi G."/>
            <person name="Li C."/>
            <person name="Du R."/>
            <person name="Wang X."/>
            <person name="Sun T."/>
            <person name="Guo L."/>
            <person name="Liang H."/>
            <person name="Lu P."/>
            <person name="Wu Y."/>
            <person name="Zhang Z."/>
            <person name="Ro D.K."/>
            <person name="Shang Y."/>
            <person name="Huang S."/>
            <person name="Yan J."/>
        </authorList>
    </citation>
    <scope>NUCLEOTIDE SEQUENCE [LARGE SCALE GENOMIC DNA]</scope>
    <source>
        <strain evidence="7">Ta-2019</strain>
    </source>
</reference>
<keyword evidence="3 5" id="KW-0195">Cyclin</keyword>
<keyword evidence="2" id="KW-0132">Cell division</keyword>
<sequence length="217" mass="24952">MASSIITPARIRTDLYSFSSRRGNSPCVLSVVSSLLYRIIARNERIKPEICKDSSSPCPFSATWVPDIGIEKFLERIFKYLRCSPSVFVVAYAYIDRLTYYHSTTFRVTSLNVYRLLITSVMIAAKFLEDVNYNNAYYAEIGGMKTKEMNKLEVEFLFKLNFKMHVTVSVFQSYCAHLEREVARGGGYQIERILGFISSSRDDSQKKKSLQICKYGR</sequence>
<evidence type="ECO:0000313" key="8">
    <source>
        <dbReference type="Proteomes" id="UP000824469"/>
    </source>
</evidence>
<evidence type="ECO:0000313" key="6">
    <source>
        <dbReference type="EMBL" id="KAH9293998.1"/>
    </source>
</evidence>
<dbReference type="Proteomes" id="UP000824469">
    <property type="component" value="Unassembled WGS sequence"/>
</dbReference>
<proteinExistence type="inferred from homology"/>
<evidence type="ECO:0000256" key="2">
    <source>
        <dbReference type="ARBA" id="ARBA00022618"/>
    </source>
</evidence>
<dbReference type="GO" id="GO:0051301">
    <property type="term" value="P:cell division"/>
    <property type="evidence" value="ECO:0007669"/>
    <property type="project" value="UniProtKB-UniRule"/>
</dbReference>
<organism evidence="7 8">
    <name type="scientific">Taxus chinensis</name>
    <name type="common">Chinese yew</name>
    <name type="synonym">Taxus wallichiana var. chinensis</name>
    <dbReference type="NCBI Taxonomy" id="29808"/>
    <lineage>
        <taxon>Eukaryota</taxon>
        <taxon>Viridiplantae</taxon>
        <taxon>Streptophyta</taxon>
        <taxon>Embryophyta</taxon>
        <taxon>Tracheophyta</taxon>
        <taxon>Spermatophyta</taxon>
        <taxon>Pinopsida</taxon>
        <taxon>Pinidae</taxon>
        <taxon>Conifers II</taxon>
        <taxon>Cupressales</taxon>
        <taxon>Taxaceae</taxon>
        <taxon>Taxus</taxon>
    </lineage>
</organism>
<evidence type="ECO:0000256" key="5">
    <source>
        <dbReference type="PIRNR" id="PIRNR027110"/>
    </source>
</evidence>
<dbReference type="SUPFAM" id="SSF47954">
    <property type="entry name" value="Cyclin-like"/>
    <property type="match status" value="1"/>
</dbReference>
<keyword evidence="4" id="KW-0131">Cell cycle</keyword>
<evidence type="ECO:0000256" key="4">
    <source>
        <dbReference type="ARBA" id="ARBA00023306"/>
    </source>
</evidence>
<dbReference type="AlphaFoldDB" id="A0AA38GJ41"/>
<dbReference type="OMA" id="CAIDEAF"/>
<name>A0AA38GJ41_TAXCH</name>
<evidence type="ECO:0000256" key="1">
    <source>
        <dbReference type="ARBA" id="ARBA00007215"/>
    </source>
</evidence>
<dbReference type="PIRSF" id="PIRSF027110">
    <property type="entry name" value="PREG"/>
    <property type="match status" value="1"/>
</dbReference>
<dbReference type="InterPro" id="IPR036915">
    <property type="entry name" value="Cyclin-like_sf"/>
</dbReference>
<accession>A0AA38GJ41</accession>
<gene>
    <name evidence="7" type="ORF">KI387_017711</name>
    <name evidence="6" type="ORF">KI387_040798</name>
</gene>
<dbReference type="PANTHER" id="PTHR15615">
    <property type="match status" value="1"/>
</dbReference>
<comment type="caution">
    <text evidence="7">The sequence shown here is derived from an EMBL/GenBank/DDBJ whole genome shotgun (WGS) entry which is preliminary data.</text>
</comment>
<dbReference type="InterPro" id="IPR013922">
    <property type="entry name" value="Cyclin_PHO80-like"/>
</dbReference>
<dbReference type="EMBL" id="JAHRHJ020000003">
    <property type="protein sequence ID" value="KAH9323072.1"/>
    <property type="molecule type" value="Genomic_DNA"/>
</dbReference>
<evidence type="ECO:0000313" key="7">
    <source>
        <dbReference type="EMBL" id="KAH9323072.1"/>
    </source>
</evidence>